<dbReference type="Gene3D" id="1.10.260.40">
    <property type="entry name" value="lambda repressor-like DNA-binding domains"/>
    <property type="match status" value="1"/>
</dbReference>
<dbReference type="SUPFAM" id="SSF47413">
    <property type="entry name" value="lambda repressor-like DNA-binding domains"/>
    <property type="match status" value="1"/>
</dbReference>
<dbReference type="InterPro" id="IPR028082">
    <property type="entry name" value="Peripla_BP_I"/>
</dbReference>
<evidence type="ECO:0000313" key="5">
    <source>
        <dbReference type="EMBL" id="SHJ97117.1"/>
    </source>
</evidence>
<keyword evidence="3" id="KW-0804">Transcription</keyword>
<proteinExistence type="predicted"/>
<dbReference type="InterPro" id="IPR046335">
    <property type="entry name" value="LacI/GalR-like_sensor"/>
</dbReference>
<dbReference type="Pfam" id="PF13377">
    <property type="entry name" value="Peripla_BP_3"/>
    <property type="match status" value="1"/>
</dbReference>
<dbReference type="CDD" id="cd06267">
    <property type="entry name" value="PBP1_LacI_sugar_binding-like"/>
    <property type="match status" value="1"/>
</dbReference>
<dbReference type="GO" id="GO:0000976">
    <property type="term" value="F:transcription cis-regulatory region binding"/>
    <property type="evidence" value="ECO:0007669"/>
    <property type="project" value="TreeGrafter"/>
</dbReference>
<dbReference type="Proteomes" id="UP000184386">
    <property type="component" value="Unassembled WGS sequence"/>
</dbReference>
<dbReference type="Gene3D" id="3.40.50.2300">
    <property type="match status" value="2"/>
</dbReference>
<dbReference type="SMART" id="SM00354">
    <property type="entry name" value="HTH_LACI"/>
    <property type="match status" value="1"/>
</dbReference>
<keyword evidence="2" id="KW-0238">DNA-binding</keyword>
<sequence length="345" mass="38686">MGRERVSIYRIAKEAGVSPATVSRVLTHNANVSDEKRIKVEELIQKYGFSPNAMARGLSSTQSKIIGLLVPDIRNPFYANLAVECERAASERGYILLLSNSMNNMNLEEYHLQKMFEQRVDALILMGGKVDELVSDEAYVEKMNQIADTTPVVITGKLDGSDCYQVNIDEAQAMDILMEYLISNGHRNICIMGGRKDVNSTYAKRVRYRSSLRKYGIPFREEYMVETQGYSVESGLKAMDELFASNMELPSAVIAINDFTALGIVQSIRQHSYRIPEDISVASFDNTFIADSCTPRLTDMGYNYDKFGDTLVDTAIAALEGKKPLKLQLIPPELVIRESCRSIEQ</sequence>
<dbReference type="Pfam" id="PF00356">
    <property type="entry name" value="LacI"/>
    <property type="match status" value="1"/>
</dbReference>
<name>A0A1M6NMZ2_9FIRM</name>
<dbReference type="PANTHER" id="PTHR30146">
    <property type="entry name" value="LACI-RELATED TRANSCRIPTIONAL REPRESSOR"/>
    <property type="match status" value="1"/>
</dbReference>
<dbReference type="SUPFAM" id="SSF53822">
    <property type="entry name" value="Periplasmic binding protein-like I"/>
    <property type="match status" value="1"/>
</dbReference>
<keyword evidence="1" id="KW-0805">Transcription regulation</keyword>
<reference evidence="5 6" key="1">
    <citation type="submission" date="2016-11" db="EMBL/GenBank/DDBJ databases">
        <authorList>
            <person name="Jaros S."/>
            <person name="Januszkiewicz K."/>
            <person name="Wedrychowicz H."/>
        </authorList>
    </citation>
    <scope>NUCLEOTIDE SEQUENCE [LARGE SCALE GENOMIC DNA]</scope>
    <source>
        <strain evidence="5 6">DSM 15929</strain>
    </source>
</reference>
<dbReference type="AlphaFoldDB" id="A0A1M6NMZ2"/>
<dbReference type="InterPro" id="IPR010982">
    <property type="entry name" value="Lambda_DNA-bd_dom_sf"/>
</dbReference>
<evidence type="ECO:0000259" key="4">
    <source>
        <dbReference type="PROSITE" id="PS50932"/>
    </source>
</evidence>
<dbReference type="RefSeq" id="WP_073274188.1">
    <property type="nucleotide sequence ID" value="NZ_FRAC01000008.1"/>
</dbReference>
<protein>
    <submittedName>
        <fullName evidence="5">Transcriptional regulator, LacI family</fullName>
    </submittedName>
</protein>
<dbReference type="PROSITE" id="PS50932">
    <property type="entry name" value="HTH_LACI_2"/>
    <property type="match status" value="1"/>
</dbReference>
<dbReference type="CDD" id="cd01392">
    <property type="entry name" value="HTH_LacI"/>
    <property type="match status" value="1"/>
</dbReference>
<keyword evidence="6" id="KW-1185">Reference proteome</keyword>
<evidence type="ECO:0000256" key="2">
    <source>
        <dbReference type="ARBA" id="ARBA00023125"/>
    </source>
</evidence>
<dbReference type="GO" id="GO:0003700">
    <property type="term" value="F:DNA-binding transcription factor activity"/>
    <property type="evidence" value="ECO:0007669"/>
    <property type="project" value="TreeGrafter"/>
</dbReference>
<organism evidence="5 6">
    <name type="scientific">Anaerocolumna jejuensis DSM 15929</name>
    <dbReference type="NCBI Taxonomy" id="1121322"/>
    <lineage>
        <taxon>Bacteria</taxon>
        <taxon>Bacillati</taxon>
        <taxon>Bacillota</taxon>
        <taxon>Clostridia</taxon>
        <taxon>Lachnospirales</taxon>
        <taxon>Lachnospiraceae</taxon>
        <taxon>Anaerocolumna</taxon>
    </lineage>
</organism>
<gene>
    <name evidence="5" type="ORF">SAMN02745136_01373</name>
</gene>
<feature type="domain" description="HTH lacI-type" evidence="4">
    <location>
        <begin position="6"/>
        <end position="60"/>
    </location>
</feature>
<evidence type="ECO:0000256" key="3">
    <source>
        <dbReference type="ARBA" id="ARBA00023163"/>
    </source>
</evidence>
<dbReference type="STRING" id="1121322.SAMN02745136_01373"/>
<dbReference type="InterPro" id="IPR000843">
    <property type="entry name" value="HTH_LacI"/>
</dbReference>
<evidence type="ECO:0000313" key="6">
    <source>
        <dbReference type="Proteomes" id="UP000184386"/>
    </source>
</evidence>
<dbReference type="OrthoDB" id="9784962at2"/>
<evidence type="ECO:0000256" key="1">
    <source>
        <dbReference type="ARBA" id="ARBA00023015"/>
    </source>
</evidence>
<dbReference type="EMBL" id="FRAC01000008">
    <property type="protein sequence ID" value="SHJ97117.1"/>
    <property type="molecule type" value="Genomic_DNA"/>
</dbReference>
<accession>A0A1M6NMZ2</accession>
<dbReference type="PANTHER" id="PTHR30146:SF150">
    <property type="entry name" value="ARABINOSE METABOLISM TRANSCRIPTIONAL REPRESSOR"/>
    <property type="match status" value="1"/>
</dbReference>